<name>A0ABS9Q2R6_9MICO</name>
<dbReference type="SUPFAM" id="SSF52540">
    <property type="entry name" value="P-loop containing nucleoside triphosphate hydrolases"/>
    <property type="match status" value="1"/>
</dbReference>
<organism evidence="2 3">
    <name type="scientific">Arsenicicoccus bolidensis</name>
    <dbReference type="NCBI Taxonomy" id="229480"/>
    <lineage>
        <taxon>Bacteria</taxon>
        <taxon>Bacillati</taxon>
        <taxon>Actinomycetota</taxon>
        <taxon>Actinomycetes</taxon>
        <taxon>Micrococcales</taxon>
        <taxon>Intrasporangiaceae</taxon>
        <taxon>Arsenicicoccus</taxon>
    </lineage>
</organism>
<dbReference type="Proteomes" id="UP001521931">
    <property type="component" value="Unassembled WGS sequence"/>
</dbReference>
<dbReference type="InterPro" id="IPR025723">
    <property type="entry name" value="ArsA/GET3_ATPase-like"/>
</dbReference>
<dbReference type="InterPro" id="IPR027417">
    <property type="entry name" value="P-loop_NTPase"/>
</dbReference>
<dbReference type="RefSeq" id="WP_029211762.1">
    <property type="nucleotide sequence ID" value="NZ_DAMCVA010000027.1"/>
</dbReference>
<dbReference type="PANTHER" id="PTHR10803">
    <property type="entry name" value="ARSENICAL PUMP-DRIVING ATPASE ARSENITE-TRANSLOCATING ATPASE"/>
    <property type="match status" value="1"/>
</dbReference>
<sequence>MPTAPTPDLWPDAWREARLHVVTGKGGTGKTTVAAAMATALAESGRRVLLAEVEQRQALAPVLGCSPLDDHERLVHVTPAGGELHALAVDARASLMEYLRVHYHLGPAGTVLDQVGAVDLATSIAPGLGDVLVMGKLYEATRRTPRHQRRRGTPESYDVVVVDAPPTGRVVRFLEANAEVADLARVGPIKAQADAVTAVIHSDQTVVHLVTVLEEMPVTETVEAITELRAAGLRTGLLVVNQVRDDGLGEDDLDAFHAAVDGDVDLTAIAEELRAAQVPDPDETARRLLEHARGHAERLLAEGEQQEILDALELPTVLLPTLEGGAGPRTLPRLAAALTSQVGALV</sequence>
<dbReference type="InterPro" id="IPR016300">
    <property type="entry name" value="ATPase_ArsA/GET3"/>
</dbReference>
<reference evidence="2 3" key="1">
    <citation type="submission" date="2022-02" db="EMBL/GenBank/DDBJ databases">
        <title>Uncovering new skin microbiome diversity through culturing and metagenomics.</title>
        <authorList>
            <person name="Conlan S."/>
            <person name="Deming C."/>
            <person name="Nisc Comparative Sequencing Program N."/>
            <person name="Segre J.A."/>
        </authorList>
    </citation>
    <scope>NUCLEOTIDE SEQUENCE [LARGE SCALE GENOMIC DNA]</scope>
    <source>
        <strain evidence="2 3">ACRQZ</strain>
    </source>
</reference>
<dbReference type="Pfam" id="PF02374">
    <property type="entry name" value="ArsA_ATPase"/>
    <property type="match status" value="1"/>
</dbReference>
<comment type="caution">
    <text evidence="2">The sequence shown here is derived from an EMBL/GenBank/DDBJ whole genome shotgun (WGS) entry which is preliminary data.</text>
</comment>
<gene>
    <name evidence="2" type="ORF">MHL29_09740</name>
</gene>
<feature type="domain" description="ArsA/GET3 Anion-transporting ATPase-like" evidence="1">
    <location>
        <begin position="20"/>
        <end position="178"/>
    </location>
</feature>
<dbReference type="PANTHER" id="PTHR10803:SF31">
    <property type="entry name" value="ATPASE RV3679-RELATED"/>
    <property type="match status" value="1"/>
</dbReference>
<proteinExistence type="predicted"/>
<keyword evidence="3" id="KW-1185">Reference proteome</keyword>
<dbReference type="EMBL" id="JAKRCV010000027">
    <property type="protein sequence ID" value="MCG7322166.1"/>
    <property type="molecule type" value="Genomic_DNA"/>
</dbReference>
<dbReference type="Gene3D" id="3.40.50.300">
    <property type="entry name" value="P-loop containing nucleotide triphosphate hydrolases"/>
    <property type="match status" value="1"/>
</dbReference>
<accession>A0ABS9Q2R6</accession>
<evidence type="ECO:0000313" key="3">
    <source>
        <dbReference type="Proteomes" id="UP001521931"/>
    </source>
</evidence>
<evidence type="ECO:0000313" key="2">
    <source>
        <dbReference type="EMBL" id="MCG7322166.1"/>
    </source>
</evidence>
<protein>
    <submittedName>
        <fullName evidence="2">Arsenical pump-driving ATPase GET3</fullName>
    </submittedName>
</protein>
<evidence type="ECO:0000259" key="1">
    <source>
        <dbReference type="Pfam" id="PF02374"/>
    </source>
</evidence>